<organism evidence="1 2">
    <name type="scientific">Anaerofustis stercorihominis</name>
    <dbReference type="NCBI Taxonomy" id="214853"/>
    <lineage>
        <taxon>Bacteria</taxon>
        <taxon>Bacillati</taxon>
        <taxon>Bacillota</taxon>
        <taxon>Clostridia</taxon>
        <taxon>Eubacteriales</taxon>
        <taxon>Eubacteriaceae</taxon>
        <taxon>Anaerofustis</taxon>
    </lineage>
</organism>
<dbReference type="NCBIfam" id="TIGR01549">
    <property type="entry name" value="HAD-SF-IA-v1"/>
    <property type="match status" value="1"/>
</dbReference>
<dbReference type="PANTHER" id="PTHR43434:SF1">
    <property type="entry name" value="PHOSPHOGLYCOLATE PHOSPHATASE"/>
    <property type="match status" value="1"/>
</dbReference>
<dbReference type="RefSeq" id="WP_007050954.1">
    <property type="nucleotide sequence ID" value="NZ_CABKNJ010000001.1"/>
</dbReference>
<dbReference type="InterPro" id="IPR036412">
    <property type="entry name" value="HAD-like_sf"/>
</dbReference>
<gene>
    <name evidence="1" type="ORF">DW687_09455</name>
</gene>
<dbReference type="AlphaFoldDB" id="A0A3E3DWJ3"/>
<dbReference type="InterPro" id="IPR023198">
    <property type="entry name" value="PGP-like_dom2"/>
</dbReference>
<dbReference type="InterPro" id="IPR006439">
    <property type="entry name" value="HAD-SF_hydro_IA"/>
</dbReference>
<dbReference type="GO" id="GO:0006281">
    <property type="term" value="P:DNA repair"/>
    <property type="evidence" value="ECO:0007669"/>
    <property type="project" value="TreeGrafter"/>
</dbReference>
<dbReference type="InterPro" id="IPR023214">
    <property type="entry name" value="HAD_sf"/>
</dbReference>
<dbReference type="EMBL" id="QUSM01000005">
    <property type="protein sequence ID" value="RGD73573.1"/>
    <property type="molecule type" value="Genomic_DNA"/>
</dbReference>
<evidence type="ECO:0000313" key="2">
    <source>
        <dbReference type="Proteomes" id="UP000261212"/>
    </source>
</evidence>
<accession>A0A3E3DWJ3</accession>
<protein>
    <submittedName>
        <fullName evidence="1">HAD family hydrolase</fullName>
    </submittedName>
</protein>
<reference evidence="1 2" key="1">
    <citation type="submission" date="2018-08" db="EMBL/GenBank/DDBJ databases">
        <title>A genome reference for cultivated species of the human gut microbiota.</title>
        <authorList>
            <person name="Zou Y."/>
            <person name="Xue W."/>
            <person name="Luo G."/>
        </authorList>
    </citation>
    <scope>NUCLEOTIDE SEQUENCE [LARGE SCALE GENOMIC DNA]</scope>
    <source>
        <strain evidence="1 2">AM25-6</strain>
    </source>
</reference>
<dbReference type="Pfam" id="PF13419">
    <property type="entry name" value="HAD_2"/>
    <property type="match status" value="1"/>
</dbReference>
<dbReference type="SFLD" id="SFLDG01129">
    <property type="entry name" value="C1.5:_HAD__Beta-PGM__Phosphata"/>
    <property type="match status" value="1"/>
</dbReference>
<dbReference type="InterPro" id="IPR050155">
    <property type="entry name" value="HAD-like_hydrolase_sf"/>
</dbReference>
<dbReference type="Gene3D" id="1.10.150.240">
    <property type="entry name" value="Putative phosphatase, domain 2"/>
    <property type="match status" value="1"/>
</dbReference>
<dbReference type="Proteomes" id="UP000261212">
    <property type="component" value="Unassembled WGS sequence"/>
</dbReference>
<dbReference type="Gene3D" id="3.40.50.1000">
    <property type="entry name" value="HAD superfamily/HAD-like"/>
    <property type="match status" value="1"/>
</dbReference>
<dbReference type="SUPFAM" id="SSF56784">
    <property type="entry name" value="HAD-like"/>
    <property type="match status" value="1"/>
</dbReference>
<dbReference type="InterPro" id="IPR041492">
    <property type="entry name" value="HAD_2"/>
</dbReference>
<name>A0A3E3DWJ3_9FIRM</name>
<dbReference type="SFLD" id="SFLDS00003">
    <property type="entry name" value="Haloacid_Dehalogenase"/>
    <property type="match status" value="1"/>
</dbReference>
<evidence type="ECO:0000313" key="1">
    <source>
        <dbReference type="EMBL" id="RGD73573.1"/>
    </source>
</evidence>
<dbReference type="GO" id="GO:0008967">
    <property type="term" value="F:phosphoglycolate phosphatase activity"/>
    <property type="evidence" value="ECO:0007669"/>
    <property type="project" value="TreeGrafter"/>
</dbReference>
<dbReference type="PANTHER" id="PTHR43434">
    <property type="entry name" value="PHOSPHOGLYCOLATE PHOSPHATASE"/>
    <property type="match status" value="1"/>
</dbReference>
<dbReference type="GeneID" id="98001220"/>
<proteinExistence type="predicted"/>
<sequence length="225" mass="25638">MENIKAAIFDLDGTIINTLTDLANAGNYVLKKNGFPIHDNEEYRFFVGSGIRNLCIRILPEDKKNDEEWILKIFDQFNEYYGKHYMDNTCAYDGINEMLDTLIKNDIKVAVLTNKGHEFTVPMLKKVFGEFPFSVILGKTDKYPVKPSRECIMHVIGELDVKSSECIYIGDSNVDMKTAINGDIENIIGVSWGFRPIEELKEAGAKYIVDTPKEIIEIVNKLNEK</sequence>
<keyword evidence="1" id="KW-0378">Hydrolase</keyword>
<dbReference type="GO" id="GO:0005829">
    <property type="term" value="C:cytosol"/>
    <property type="evidence" value="ECO:0007669"/>
    <property type="project" value="TreeGrafter"/>
</dbReference>
<comment type="caution">
    <text evidence="1">The sequence shown here is derived from an EMBL/GenBank/DDBJ whole genome shotgun (WGS) entry which is preliminary data.</text>
</comment>